<evidence type="ECO:0000313" key="1">
    <source>
        <dbReference type="EMBL" id="MDY5132238.1"/>
    </source>
</evidence>
<name>A0AAW9HK35_9ACTO</name>
<evidence type="ECO:0000313" key="3">
    <source>
        <dbReference type="Proteomes" id="UP001275049"/>
    </source>
</evidence>
<dbReference type="RefSeq" id="WP_146002351.1">
    <property type="nucleotide sequence ID" value="NZ_CP126967.1"/>
</dbReference>
<dbReference type="EMBL" id="JAWNGC010000001">
    <property type="protein sequence ID" value="MDY5154280.1"/>
    <property type="molecule type" value="Genomic_DNA"/>
</dbReference>
<reference evidence="2 3" key="1">
    <citation type="submission" date="2023-10" db="EMBL/GenBank/DDBJ databases">
        <title>Whole Genome based description of the genera Actinobaculum and Actinotignum reveals a complex phylogenetic relationship within the species included in the genus Actinotignum.</title>
        <authorList>
            <person name="Jensen C.S."/>
            <person name="Dargis R."/>
            <person name="Kemp M."/>
            <person name="Christensen J.J."/>
        </authorList>
    </citation>
    <scope>NUCLEOTIDE SEQUENCE</scope>
    <source>
        <strain evidence="2">SLA_B511</strain>
        <strain evidence="1 3">SLA_B974</strain>
    </source>
</reference>
<proteinExistence type="predicted"/>
<evidence type="ECO:0000313" key="4">
    <source>
        <dbReference type="Proteomes" id="UP001281731"/>
    </source>
</evidence>
<sequence length="109" mass="12694">MMLAYLVGEYEAELESDFWATYGKSWEDFPISKAAILAQPLLNRPEKELCRALDQQWFWRDPLYQLLASALGVKPEKTGKHVRDTNRQATDIETLKRKLAQPRLAEEVR</sequence>
<dbReference type="Proteomes" id="UP001275049">
    <property type="component" value="Unassembled WGS sequence"/>
</dbReference>
<dbReference type="AlphaFoldDB" id="A0AAW9HK35"/>
<organism evidence="2 4">
    <name type="scientific">Actinotignum urinale</name>
    <dbReference type="NCBI Taxonomy" id="190146"/>
    <lineage>
        <taxon>Bacteria</taxon>
        <taxon>Bacillati</taxon>
        <taxon>Actinomycetota</taxon>
        <taxon>Actinomycetes</taxon>
        <taxon>Actinomycetales</taxon>
        <taxon>Actinomycetaceae</taxon>
        <taxon>Actinotignum</taxon>
    </lineage>
</organism>
<gene>
    <name evidence="2" type="ORF">R6G80_00860</name>
    <name evidence="1" type="ORF">R6G86_00580</name>
</gene>
<keyword evidence="3" id="KW-1185">Reference proteome</keyword>
<dbReference type="Proteomes" id="UP001281731">
    <property type="component" value="Unassembled WGS sequence"/>
</dbReference>
<dbReference type="EMBL" id="JAWNGA010000001">
    <property type="protein sequence ID" value="MDY5132238.1"/>
    <property type="molecule type" value="Genomic_DNA"/>
</dbReference>
<protein>
    <submittedName>
        <fullName evidence="2">Uncharacterized protein</fullName>
    </submittedName>
</protein>
<evidence type="ECO:0000313" key="2">
    <source>
        <dbReference type="EMBL" id="MDY5154280.1"/>
    </source>
</evidence>
<accession>A0AAW9HK35</accession>
<comment type="caution">
    <text evidence="2">The sequence shown here is derived from an EMBL/GenBank/DDBJ whole genome shotgun (WGS) entry which is preliminary data.</text>
</comment>